<dbReference type="AlphaFoldDB" id="A0AA47NT68"/>
<organism evidence="1 3">
    <name type="scientific">Merluccius polli</name>
    <name type="common">Benguela hake</name>
    <name type="synonym">Merluccius cadenati</name>
    <dbReference type="NCBI Taxonomy" id="89951"/>
    <lineage>
        <taxon>Eukaryota</taxon>
        <taxon>Metazoa</taxon>
        <taxon>Chordata</taxon>
        <taxon>Craniata</taxon>
        <taxon>Vertebrata</taxon>
        <taxon>Euteleostomi</taxon>
        <taxon>Actinopterygii</taxon>
        <taxon>Neopterygii</taxon>
        <taxon>Teleostei</taxon>
        <taxon>Neoteleostei</taxon>
        <taxon>Acanthomorphata</taxon>
        <taxon>Zeiogadaria</taxon>
        <taxon>Gadariae</taxon>
        <taxon>Gadiformes</taxon>
        <taxon>Gadoidei</taxon>
        <taxon>Merlucciidae</taxon>
        <taxon>Merluccius</taxon>
    </lineage>
</organism>
<name>A0AA47NT68_MERPO</name>
<evidence type="ECO:0000313" key="1">
    <source>
        <dbReference type="EMBL" id="KAK0136278.1"/>
    </source>
</evidence>
<sequence>MPQLRTQAAQMLSMFGSTYLCEQLFSSMKMTKTSHRSRLTDEHLCSILRTSSALSLSPDIDELAPKKRCQVSGLNTE</sequence>
<dbReference type="EMBL" id="JAOPHQ010000854">
    <property type="protein sequence ID" value="KAK0153305.1"/>
    <property type="molecule type" value="Genomic_DNA"/>
</dbReference>
<proteinExistence type="predicted"/>
<dbReference type="Proteomes" id="UP001174136">
    <property type="component" value="Unassembled WGS sequence"/>
</dbReference>
<dbReference type="EMBL" id="JAOPHQ010005181">
    <property type="protein sequence ID" value="KAK0136278.1"/>
    <property type="molecule type" value="Genomic_DNA"/>
</dbReference>
<reference evidence="1" key="1">
    <citation type="journal article" date="2023" name="Front. Mar. Sci.">
        <title>A new Merluccius polli reference genome to investigate the effects of global change in West African waters.</title>
        <authorList>
            <person name="Mateo J.L."/>
            <person name="Blanco-Fernandez C."/>
            <person name="Garcia-Vazquez E."/>
            <person name="Machado-Schiaffino G."/>
        </authorList>
    </citation>
    <scope>NUCLEOTIDE SEQUENCE</scope>
    <source>
        <strain evidence="1">C29</strain>
        <tissue evidence="1">Fin</tissue>
    </source>
</reference>
<gene>
    <name evidence="2" type="ORF">N1851_004987</name>
    <name evidence="1" type="ORF">N1851_027828</name>
</gene>
<dbReference type="PANTHER" id="PTHR45913:SF11">
    <property type="entry name" value="EPM2A-INTERACTING PROTEIN 1"/>
    <property type="match status" value="1"/>
</dbReference>
<comment type="caution">
    <text evidence="1">The sequence shown here is derived from an EMBL/GenBank/DDBJ whole genome shotgun (WGS) entry which is preliminary data.</text>
</comment>
<accession>A0AA47NT68</accession>
<keyword evidence="3" id="KW-1185">Reference proteome</keyword>
<protein>
    <submittedName>
        <fullName evidence="1">General transcription factor II-I repeat domain-containing protein 2</fullName>
    </submittedName>
</protein>
<dbReference type="PANTHER" id="PTHR45913">
    <property type="entry name" value="EPM2A-INTERACTING PROTEIN 1"/>
    <property type="match status" value="1"/>
</dbReference>
<evidence type="ECO:0000313" key="3">
    <source>
        <dbReference type="Proteomes" id="UP001174136"/>
    </source>
</evidence>
<evidence type="ECO:0000313" key="2">
    <source>
        <dbReference type="EMBL" id="KAK0153305.1"/>
    </source>
</evidence>